<dbReference type="UniPathway" id="UPA00299"/>
<evidence type="ECO:0000256" key="1">
    <source>
        <dbReference type="ARBA" id="ARBA00022801"/>
    </source>
</evidence>
<organism evidence="5 6">
    <name type="scientific">Micromonospora krabiensis</name>
    <dbReference type="NCBI Taxonomy" id="307121"/>
    <lineage>
        <taxon>Bacteria</taxon>
        <taxon>Bacillati</taxon>
        <taxon>Actinomycetota</taxon>
        <taxon>Actinomycetes</taxon>
        <taxon>Micromonosporales</taxon>
        <taxon>Micromonosporaceae</taxon>
        <taxon>Micromonospora</taxon>
    </lineage>
</organism>
<comment type="cofactor">
    <cofactor evidence="3">
        <name>Mg(2+)</name>
        <dbReference type="ChEBI" id="CHEBI:18420"/>
    </cofactor>
</comment>
<comment type="function">
    <text evidence="2 3">Removes the phosphate from trehalose 6-phosphate to produce free trehalose.</text>
</comment>
<dbReference type="InterPro" id="IPR003337">
    <property type="entry name" value="Trehalose_PPase"/>
</dbReference>
<dbReference type="EMBL" id="LT598496">
    <property type="protein sequence ID" value="SBV28030.1"/>
    <property type="molecule type" value="Genomic_DNA"/>
</dbReference>
<reference evidence="6" key="1">
    <citation type="submission" date="2016-06" db="EMBL/GenBank/DDBJ databases">
        <authorList>
            <person name="Varghese N."/>
        </authorList>
    </citation>
    <scope>NUCLEOTIDE SEQUENCE [LARGE SCALE GENOMIC DNA]</scope>
    <source>
        <strain evidence="6">DSM 45344</strain>
    </source>
</reference>
<dbReference type="GO" id="GO:0046872">
    <property type="term" value="F:metal ion binding"/>
    <property type="evidence" value="ECO:0007669"/>
    <property type="project" value="UniProtKB-KW"/>
</dbReference>
<dbReference type="PANTHER" id="PTHR43768">
    <property type="entry name" value="TREHALOSE 6-PHOSPHATE PHOSPHATASE"/>
    <property type="match status" value="1"/>
</dbReference>
<feature type="region of interest" description="Disordered" evidence="4">
    <location>
        <begin position="1"/>
        <end position="25"/>
    </location>
</feature>
<dbReference type="SUPFAM" id="SSF56784">
    <property type="entry name" value="HAD-like"/>
    <property type="match status" value="1"/>
</dbReference>
<dbReference type="STRING" id="307121.GA0070620_3562"/>
<dbReference type="EC" id="3.1.3.12" evidence="3"/>
<evidence type="ECO:0000256" key="2">
    <source>
        <dbReference type="ARBA" id="ARBA00024179"/>
    </source>
</evidence>
<gene>
    <name evidence="5" type="ORF">GA0070620_3562</name>
</gene>
<dbReference type="InterPro" id="IPR036412">
    <property type="entry name" value="HAD-like_sf"/>
</dbReference>
<dbReference type="PATRIC" id="fig|307121.4.peg.3633"/>
<proteinExistence type="inferred from homology"/>
<keyword evidence="3" id="KW-0460">Magnesium</keyword>
<keyword evidence="1 3" id="KW-0378">Hydrolase</keyword>
<comment type="similarity">
    <text evidence="3">Belongs to the trehalose phosphatase family.</text>
</comment>
<protein>
    <recommendedName>
        <fullName evidence="3">Trehalose 6-phosphate phosphatase</fullName>
        <ecNumber evidence="3">3.1.3.12</ecNumber>
    </recommendedName>
</protein>
<dbReference type="Proteomes" id="UP000199393">
    <property type="component" value="Chromosome I"/>
</dbReference>
<name>A0A1C3N626_9ACTN</name>
<dbReference type="InterPro" id="IPR044651">
    <property type="entry name" value="OTSB-like"/>
</dbReference>
<dbReference type="NCBIfam" id="TIGR00685">
    <property type="entry name" value="T6PP"/>
    <property type="match status" value="1"/>
</dbReference>
<accession>A0A1C3N626</accession>
<comment type="catalytic activity">
    <reaction evidence="3">
        <text>alpha,alpha-trehalose 6-phosphate + H2O = alpha,alpha-trehalose + phosphate</text>
        <dbReference type="Rhea" id="RHEA:23420"/>
        <dbReference type="ChEBI" id="CHEBI:15377"/>
        <dbReference type="ChEBI" id="CHEBI:16551"/>
        <dbReference type="ChEBI" id="CHEBI:43474"/>
        <dbReference type="ChEBI" id="CHEBI:58429"/>
        <dbReference type="EC" id="3.1.3.12"/>
    </reaction>
</comment>
<dbReference type="Gene3D" id="3.30.70.1020">
    <property type="entry name" value="Trehalose-6-phosphate phosphatase related protein, domain 2"/>
    <property type="match status" value="1"/>
</dbReference>
<keyword evidence="6" id="KW-1185">Reference proteome</keyword>
<dbReference type="InterPro" id="IPR023214">
    <property type="entry name" value="HAD_sf"/>
</dbReference>
<comment type="pathway">
    <text evidence="3">Glycan biosynthesis; trehalose biosynthesis.</text>
</comment>
<evidence type="ECO:0000313" key="6">
    <source>
        <dbReference type="Proteomes" id="UP000199393"/>
    </source>
</evidence>
<dbReference type="AlphaFoldDB" id="A0A1C3N626"/>
<keyword evidence="3" id="KW-0479">Metal-binding</keyword>
<sequence>MSRPTRGTLTRVPPLNVGNQQPRTPLNADEAWRTTAGRAPRTVLFFDFDGTLAPVDDDPTAVQPAPKVLAAIESLAPLVRRIAIVSARPVEFLREHLGGLDGVDLYGLYGLEHSHSGGETVTEPAALPWVPTMAELADLARAELPAGTLVEFKRLSVALHWRTAPQLGDAVQEWGRAQADRLGLRVQAGRMVLELKPPVDRDKGMVIGEVIRDAGGAWYFGDDVSDIKAFAALRARAAADPDFFGVCVAVANPETGQEVAHAADLTIDSPAALGDFLTEATHHLT</sequence>
<dbReference type="GO" id="GO:0004805">
    <property type="term" value="F:trehalose-phosphatase activity"/>
    <property type="evidence" value="ECO:0007669"/>
    <property type="project" value="UniProtKB-EC"/>
</dbReference>
<evidence type="ECO:0000256" key="4">
    <source>
        <dbReference type="SAM" id="MobiDB-lite"/>
    </source>
</evidence>
<evidence type="ECO:0000256" key="3">
    <source>
        <dbReference type="RuleBase" id="RU361117"/>
    </source>
</evidence>
<dbReference type="GO" id="GO:0005992">
    <property type="term" value="P:trehalose biosynthetic process"/>
    <property type="evidence" value="ECO:0007669"/>
    <property type="project" value="UniProtKB-UniPathway"/>
</dbReference>
<dbReference type="Gene3D" id="3.40.50.1000">
    <property type="entry name" value="HAD superfamily/HAD-like"/>
    <property type="match status" value="1"/>
</dbReference>
<dbReference type="Pfam" id="PF02358">
    <property type="entry name" value="Trehalose_PPase"/>
    <property type="match status" value="1"/>
</dbReference>
<evidence type="ECO:0000313" key="5">
    <source>
        <dbReference type="EMBL" id="SBV28030.1"/>
    </source>
</evidence>
<dbReference type="PANTHER" id="PTHR43768:SF3">
    <property type="entry name" value="TREHALOSE 6-PHOSPHATE PHOSPHATASE"/>
    <property type="match status" value="1"/>
</dbReference>